<keyword evidence="8" id="KW-1185">Reference proteome</keyword>
<evidence type="ECO:0000256" key="2">
    <source>
        <dbReference type="ARBA" id="ARBA00022692"/>
    </source>
</evidence>
<evidence type="ECO:0000256" key="3">
    <source>
        <dbReference type="ARBA" id="ARBA00022989"/>
    </source>
</evidence>
<evidence type="ECO:0000256" key="5">
    <source>
        <dbReference type="SAM" id="Phobius"/>
    </source>
</evidence>
<dbReference type="InterPro" id="IPR051533">
    <property type="entry name" value="WaaL-like"/>
</dbReference>
<dbReference type="PANTHER" id="PTHR37422:SF23">
    <property type="entry name" value="TEICHURONIC ACID BIOSYNTHESIS PROTEIN TUAE"/>
    <property type="match status" value="1"/>
</dbReference>
<evidence type="ECO:0000313" key="7">
    <source>
        <dbReference type="EMBL" id="MDQ0352782.1"/>
    </source>
</evidence>
<feature type="transmembrane region" description="Helical" evidence="5">
    <location>
        <begin position="34"/>
        <end position="52"/>
    </location>
</feature>
<feature type="transmembrane region" description="Helical" evidence="5">
    <location>
        <begin position="150"/>
        <end position="167"/>
    </location>
</feature>
<comment type="caution">
    <text evidence="7">The sequence shown here is derived from an EMBL/GenBank/DDBJ whole genome shotgun (WGS) entry which is preliminary data.</text>
</comment>
<keyword evidence="7" id="KW-0436">Ligase</keyword>
<dbReference type="InterPro" id="IPR007016">
    <property type="entry name" value="O-antigen_ligase-rel_domated"/>
</dbReference>
<name>A0ABU0DWG7_9BACI</name>
<feature type="transmembrane region" description="Helical" evidence="5">
    <location>
        <begin position="173"/>
        <end position="192"/>
    </location>
</feature>
<dbReference type="Pfam" id="PF04932">
    <property type="entry name" value="Wzy_C"/>
    <property type="match status" value="1"/>
</dbReference>
<keyword evidence="3 5" id="KW-1133">Transmembrane helix</keyword>
<gene>
    <name evidence="7" type="ORF">J2R98_002633</name>
</gene>
<evidence type="ECO:0000256" key="4">
    <source>
        <dbReference type="ARBA" id="ARBA00023136"/>
    </source>
</evidence>
<keyword evidence="4 5" id="KW-0472">Membrane</keyword>
<sequence length="203" mass="23274">MVYVTTSRAVWLALLVSLISFIVIKFYREKSKHLFGITIGTSFTLVFLYIQLEGTRLGDWLNDQSREHFSKNFFSGRSGLWAELWEAIMASPVIGHGVGVHARDITSYQLTSHNQFLQTMLESGFIGFVILIGLLLSLWLLLLKNLNHGVTVWSMSFFVGILVYQSLEMSLFINNTWFGLFQWLIICIGISFKDNYTKTDKNL</sequence>
<keyword evidence="2 5" id="KW-0812">Transmembrane</keyword>
<feature type="transmembrane region" description="Helical" evidence="5">
    <location>
        <begin position="124"/>
        <end position="143"/>
    </location>
</feature>
<organism evidence="7 8">
    <name type="scientific">Alkalibacillus filiformis</name>
    <dbReference type="NCBI Taxonomy" id="200990"/>
    <lineage>
        <taxon>Bacteria</taxon>
        <taxon>Bacillati</taxon>
        <taxon>Bacillota</taxon>
        <taxon>Bacilli</taxon>
        <taxon>Bacillales</taxon>
        <taxon>Bacillaceae</taxon>
        <taxon>Alkalibacillus</taxon>
    </lineage>
</organism>
<accession>A0ABU0DWG7</accession>
<comment type="subcellular location">
    <subcellularLocation>
        <location evidence="1">Membrane</location>
        <topology evidence="1">Multi-pass membrane protein</topology>
    </subcellularLocation>
</comment>
<evidence type="ECO:0000256" key="1">
    <source>
        <dbReference type="ARBA" id="ARBA00004141"/>
    </source>
</evidence>
<dbReference type="EMBL" id="JAUSUP010000013">
    <property type="protein sequence ID" value="MDQ0352782.1"/>
    <property type="molecule type" value="Genomic_DNA"/>
</dbReference>
<evidence type="ECO:0000313" key="8">
    <source>
        <dbReference type="Proteomes" id="UP001236723"/>
    </source>
</evidence>
<reference evidence="7 8" key="1">
    <citation type="submission" date="2023-07" db="EMBL/GenBank/DDBJ databases">
        <title>Genomic Encyclopedia of Type Strains, Phase IV (KMG-IV): sequencing the most valuable type-strain genomes for metagenomic binning, comparative biology and taxonomic classification.</title>
        <authorList>
            <person name="Goeker M."/>
        </authorList>
    </citation>
    <scope>NUCLEOTIDE SEQUENCE [LARGE SCALE GENOMIC DNA]</scope>
    <source>
        <strain evidence="7 8">DSM 15448</strain>
    </source>
</reference>
<feature type="transmembrane region" description="Helical" evidence="5">
    <location>
        <begin position="6"/>
        <end position="27"/>
    </location>
</feature>
<feature type="domain" description="O-antigen ligase-related" evidence="6">
    <location>
        <begin position="1"/>
        <end position="132"/>
    </location>
</feature>
<evidence type="ECO:0000259" key="6">
    <source>
        <dbReference type="Pfam" id="PF04932"/>
    </source>
</evidence>
<proteinExistence type="predicted"/>
<dbReference type="GO" id="GO:0016874">
    <property type="term" value="F:ligase activity"/>
    <property type="evidence" value="ECO:0007669"/>
    <property type="project" value="UniProtKB-KW"/>
</dbReference>
<dbReference type="PANTHER" id="PTHR37422">
    <property type="entry name" value="TEICHURONIC ACID BIOSYNTHESIS PROTEIN TUAE"/>
    <property type="match status" value="1"/>
</dbReference>
<protein>
    <submittedName>
        <fullName evidence="7">O-antigen ligase</fullName>
    </submittedName>
</protein>
<dbReference type="Proteomes" id="UP001236723">
    <property type="component" value="Unassembled WGS sequence"/>
</dbReference>